<evidence type="ECO:0000313" key="1">
    <source>
        <dbReference type="EMBL" id="OMO72623.1"/>
    </source>
</evidence>
<dbReference type="Gramene" id="OMO72623">
    <property type="protein sequence ID" value="OMO72623"/>
    <property type="gene ID" value="CCACVL1_17698"/>
</dbReference>
<sequence length="23" mass="2575">MEIEFELLGEPPDDLRTILEAGS</sequence>
<accession>A0A1R3HQK6</accession>
<evidence type="ECO:0000313" key="2">
    <source>
        <dbReference type="Proteomes" id="UP000188268"/>
    </source>
</evidence>
<protein>
    <submittedName>
        <fullName evidence="1">Uncharacterized protein</fullName>
    </submittedName>
</protein>
<organism evidence="1 2">
    <name type="scientific">Corchorus capsularis</name>
    <name type="common">Jute</name>
    <dbReference type="NCBI Taxonomy" id="210143"/>
    <lineage>
        <taxon>Eukaryota</taxon>
        <taxon>Viridiplantae</taxon>
        <taxon>Streptophyta</taxon>
        <taxon>Embryophyta</taxon>
        <taxon>Tracheophyta</taxon>
        <taxon>Spermatophyta</taxon>
        <taxon>Magnoliopsida</taxon>
        <taxon>eudicotyledons</taxon>
        <taxon>Gunneridae</taxon>
        <taxon>Pentapetalae</taxon>
        <taxon>rosids</taxon>
        <taxon>malvids</taxon>
        <taxon>Malvales</taxon>
        <taxon>Malvaceae</taxon>
        <taxon>Grewioideae</taxon>
        <taxon>Apeibeae</taxon>
        <taxon>Corchorus</taxon>
    </lineage>
</organism>
<comment type="caution">
    <text evidence="1">The sequence shown here is derived from an EMBL/GenBank/DDBJ whole genome shotgun (WGS) entry which is preliminary data.</text>
</comment>
<dbReference type="Proteomes" id="UP000188268">
    <property type="component" value="Unassembled WGS sequence"/>
</dbReference>
<dbReference type="EMBL" id="AWWV01011409">
    <property type="protein sequence ID" value="OMO72623.1"/>
    <property type="molecule type" value="Genomic_DNA"/>
</dbReference>
<reference evidence="1 2" key="1">
    <citation type="submission" date="2013-09" db="EMBL/GenBank/DDBJ databases">
        <title>Corchorus capsularis genome sequencing.</title>
        <authorList>
            <person name="Alam M."/>
            <person name="Haque M.S."/>
            <person name="Islam M.S."/>
            <person name="Emdad E.M."/>
            <person name="Islam M.M."/>
            <person name="Ahmed B."/>
            <person name="Halim A."/>
            <person name="Hossen Q.M.M."/>
            <person name="Hossain M.Z."/>
            <person name="Ahmed R."/>
            <person name="Khan M.M."/>
            <person name="Islam R."/>
            <person name="Rashid M.M."/>
            <person name="Khan S.A."/>
            <person name="Rahman M.S."/>
            <person name="Alam M."/>
        </authorList>
    </citation>
    <scope>NUCLEOTIDE SEQUENCE [LARGE SCALE GENOMIC DNA]</scope>
    <source>
        <strain evidence="2">cv. CVL-1</strain>
        <tissue evidence="1">Whole seedling</tissue>
    </source>
</reference>
<gene>
    <name evidence="1" type="ORF">CCACVL1_17698</name>
</gene>
<name>A0A1R3HQK6_COCAP</name>
<dbReference type="AlphaFoldDB" id="A0A1R3HQK6"/>
<proteinExistence type="predicted"/>
<keyword evidence="2" id="KW-1185">Reference proteome</keyword>